<evidence type="ECO:0000259" key="15">
    <source>
        <dbReference type="Pfam" id="PF18075"/>
    </source>
</evidence>
<dbReference type="Pfam" id="PF02687">
    <property type="entry name" value="FtsX"/>
    <property type="match status" value="1"/>
</dbReference>
<feature type="domain" description="ABC3 transporter permease C-terminal" evidence="14">
    <location>
        <begin position="178"/>
        <end position="294"/>
    </location>
</feature>
<dbReference type="NCBIfam" id="NF038346">
    <property type="entry name" value="FtsX_actino"/>
    <property type="match status" value="1"/>
</dbReference>
<evidence type="ECO:0000256" key="9">
    <source>
        <dbReference type="ARBA" id="ARBA00022989"/>
    </source>
</evidence>
<keyword evidence="9 13" id="KW-1133">Transmembrane helix</keyword>
<dbReference type="KEGG" id="cut:CUTER_02925"/>
<evidence type="ECO:0000256" key="5">
    <source>
        <dbReference type="ARBA" id="ARBA00021907"/>
    </source>
</evidence>
<dbReference type="EMBL" id="CP011546">
    <property type="protein sequence ID" value="AKK10598.1"/>
    <property type="molecule type" value="Genomic_DNA"/>
</dbReference>
<dbReference type="InterPro" id="IPR040690">
    <property type="entry name" value="FtsX_ECD"/>
</dbReference>
<keyword evidence="8 13" id="KW-0812">Transmembrane</keyword>
<dbReference type="InterPro" id="IPR004513">
    <property type="entry name" value="FtsX"/>
</dbReference>
<feature type="transmembrane region" description="Helical" evidence="13">
    <location>
        <begin position="228"/>
        <end position="250"/>
    </location>
</feature>
<comment type="similarity">
    <text evidence="3 12">Belongs to the ABC-4 integral membrane protein family. FtsX subfamily.</text>
</comment>
<keyword evidence="17" id="KW-1185">Reference proteome</keyword>
<dbReference type="PATRIC" id="fig|1072256.5.peg.579"/>
<comment type="subunit">
    <text evidence="4">Forms a membrane-associated complex with FtsE.</text>
</comment>
<evidence type="ECO:0000256" key="3">
    <source>
        <dbReference type="ARBA" id="ARBA00007379"/>
    </source>
</evidence>
<reference evidence="16 17" key="1">
    <citation type="journal article" date="2015" name="Genome Announc.">
        <title>Virulence Factor Genes Detected in the Complete Genome Sequence of Corynebacterium uterequi DSM 45634, Isolated from the Uterus of a Maiden Mare.</title>
        <authorList>
            <person name="Ruckert C."/>
            <person name="Kriete M."/>
            <person name="Jaenicke S."/>
            <person name="Winkler A."/>
            <person name="Tauch A."/>
        </authorList>
    </citation>
    <scope>NUCLEOTIDE SEQUENCE [LARGE SCALE GENOMIC DNA]</scope>
    <source>
        <strain evidence="16 17">DSM 45634</strain>
    </source>
</reference>
<dbReference type="GO" id="GO:0051301">
    <property type="term" value="P:cell division"/>
    <property type="evidence" value="ECO:0007669"/>
    <property type="project" value="UniProtKB-KW"/>
</dbReference>
<evidence type="ECO:0000256" key="13">
    <source>
        <dbReference type="SAM" id="Phobius"/>
    </source>
</evidence>
<evidence type="ECO:0000256" key="7">
    <source>
        <dbReference type="ARBA" id="ARBA00022618"/>
    </source>
</evidence>
<accession>A0A0G3HF63</accession>
<keyword evidence="11 12" id="KW-0131">Cell cycle</keyword>
<dbReference type="OrthoDB" id="9812531at2"/>
<dbReference type="PANTHER" id="PTHR47755">
    <property type="entry name" value="CELL DIVISION PROTEIN FTSX"/>
    <property type="match status" value="1"/>
</dbReference>
<dbReference type="STRING" id="1072256.CUTER_02925"/>
<dbReference type="GO" id="GO:0005886">
    <property type="term" value="C:plasma membrane"/>
    <property type="evidence" value="ECO:0007669"/>
    <property type="project" value="UniProtKB-SubCell"/>
</dbReference>
<dbReference type="InterPro" id="IPR047929">
    <property type="entry name" value="FtsX_actino"/>
</dbReference>
<evidence type="ECO:0000313" key="16">
    <source>
        <dbReference type="EMBL" id="AKK10598.1"/>
    </source>
</evidence>
<feature type="transmembrane region" description="Helical" evidence="13">
    <location>
        <begin position="271"/>
        <end position="298"/>
    </location>
</feature>
<comment type="function">
    <text evidence="1">Part of the ABC transporter FtsEX involved in cellular division.</text>
</comment>
<feature type="transmembrane region" description="Helical" evidence="13">
    <location>
        <begin position="20"/>
        <end position="41"/>
    </location>
</feature>
<keyword evidence="6 12" id="KW-1003">Cell membrane</keyword>
<sequence>MTTGFVLREGLAGLRRNLTMTVALIITTAISLALLGVGVLVGQMTRDTKAMYLDQVEVLVQFDAAISAADAACTSPECAAVRDRLSSNEGVAEVTFSNQQQTFERFRELFAESDPVLVEQTSPGALPAELHVRLTDPTDASPLDGVAEMPGVLRIIDQSDDVRAATGHLDAIRNAAFALAVLQALAAVFLVSNMVALSAYHRREEVAIMRVVGATRAMTHAPFVVEAVLASVVGAILATVGVVLGNRLVAAPALSGLYDARIIARVTEADVLMVMPLVGVVGVVVAGLAAAGALRAYVRS</sequence>
<evidence type="ECO:0000256" key="6">
    <source>
        <dbReference type="ARBA" id="ARBA00022475"/>
    </source>
</evidence>
<evidence type="ECO:0000259" key="14">
    <source>
        <dbReference type="Pfam" id="PF02687"/>
    </source>
</evidence>
<feature type="transmembrane region" description="Helical" evidence="13">
    <location>
        <begin position="176"/>
        <end position="200"/>
    </location>
</feature>
<dbReference type="PANTHER" id="PTHR47755:SF1">
    <property type="entry name" value="CELL DIVISION PROTEIN FTSX"/>
    <property type="match status" value="1"/>
</dbReference>
<evidence type="ECO:0000256" key="10">
    <source>
        <dbReference type="ARBA" id="ARBA00023136"/>
    </source>
</evidence>
<dbReference type="Gene3D" id="3.30.70.3040">
    <property type="match status" value="1"/>
</dbReference>
<keyword evidence="7 12" id="KW-0132">Cell division</keyword>
<gene>
    <name evidence="16" type="ORF">CUTER_02925</name>
</gene>
<evidence type="ECO:0000256" key="12">
    <source>
        <dbReference type="PIRNR" id="PIRNR003097"/>
    </source>
</evidence>
<proteinExistence type="inferred from homology"/>
<protein>
    <recommendedName>
        <fullName evidence="5 12">Cell division protein FtsX</fullName>
    </recommendedName>
</protein>
<evidence type="ECO:0000313" key="17">
    <source>
        <dbReference type="Proteomes" id="UP000035548"/>
    </source>
</evidence>
<dbReference type="Pfam" id="PF18075">
    <property type="entry name" value="FtsX_ECD"/>
    <property type="match status" value="1"/>
</dbReference>
<evidence type="ECO:0000256" key="8">
    <source>
        <dbReference type="ARBA" id="ARBA00022692"/>
    </source>
</evidence>
<evidence type="ECO:0000256" key="2">
    <source>
        <dbReference type="ARBA" id="ARBA00004651"/>
    </source>
</evidence>
<name>A0A0G3HF63_9CORY</name>
<evidence type="ECO:0000256" key="11">
    <source>
        <dbReference type="ARBA" id="ARBA00023306"/>
    </source>
</evidence>
<keyword evidence="10 12" id="KW-0472">Membrane</keyword>
<dbReference type="RefSeq" id="WP_047259159.1">
    <property type="nucleotide sequence ID" value="NZ_CP011546.1"/>
</dbReference>
<dbReference type="AlphaFoldDB" id="A0A0G3HF63"/>
<organism evidence="16 17">
    <name type="scientific">Corynebacterium uterequi</name>
    <dbReference type="NCBI Taxonomy" id="1072256"/>
    <lineage>
        <taxon>Bacteria</taxon>
        <taxon>Bacillati</taxon>
        <taxon>Actinomycetota</taxon>
        <taxon>Actinomycetes</taxon>
        <taxon>Mycobacteriales</taxon>
        <taxon>Corynebacteriaceae</taxon>
        <taxon>Corynebacterium</taxon>
    </lineage>
</organism>
<comment type="subcellular location">
    <subcellularLocation>
        <location evidence="2">Cell membrane</location>
        <topology evidence="2">Multi-pass membrane protein</topology>
    </subcellularLocation>
</comment>
<feature type="domain" description="FtsX extracellular" evidence="15">
    <location>
        <begin position="58"/>
        <end position="152"/>
    </location>
</feature>
<evidence type="ECO:0000256" key="1">
    <source>
        <dbReference type="ARBA" id="ARBA00003552"/>
    </source>
</evidence>
<dbReference type="PIRSF" id="PIRSF003097">
    <property type="entry name" value="FtsX"/>
    <property type="match status" value="1"/>
</dbReference>
<reference evidence="17" key="2">
    <citation type="submission" date="2015-05" db="EMBL/GenBank/DDBJ databases">
        <title>Complete genome sequence of Corynebacterium uterequi DSM 45634, isolated from the uterus of a maiden mare.</title>
        <authorList>
            <person name="Ruckert C."/>
            <person name="Albersmeier A."/>
            <person name="Winkler A."/>
            <person name="Tauch A."/>
        </authorList>
    </citation>
    <scope>NUCLEOTIDE SEQUENCE [LARGE SCALE GENOMIC DNA]</scope>
    <source>
        <strain evidence="17">DSM 45634</strain>
    </source>
</reference>
<evidence type="ECO:0000256" key="4">
    <source>
        <dbReference type="ARBA" id="ARBA00011160"/>
    </source>
</evidence>
<dbReference type="Proteomes" id="UP000035548">
    <property type="component" value="Chromosome"/>
</dbReference>
<dbReference type="InterPro" id="IPR003838">
    <property type="entry name" value="ABC3_permease_C"/>
</dbReference>